<protein>
    <submittedName>
        <fullName evidence="2">Uncharacterized protein</fullName>
    </submittedName>
</protein>
<gene>
    <name evidence="2" type="ORF">LIQ08_09765</name>
</gene>
<evidence type="ECO:0000313" key="3">
    <source>
        <dbReference type="Proteomes" id="UP001297370"/>
    </source>
</evidence>
<evidence type="ECO:0000313" key="2">
    <source>
        <dbReference type="EMBL" id="MCB5619435.1"/>
    </source>
</evidence>
<feature type="signal peptide" evidence="1">
    <location>
        <begin position="1"/>
        <end position="30"/>
    </location>
</feature>
<keyword evidence="1" id="KW-0732">Signal</keyword>
<dbReference type="AlphaFoldDB" id="A0AAJ1B5H2"/>
<dbReference type="Proteomes" id="UP001297370">
    <property type="component" value="Unassembled WGS sequence"/>
</dbReference>
<organism evidence="2 3">
    <name type="scientific">Mediterraneibacter gnavus</name>
    <name type="common">Ruminococcus gnavus</name>
    <dbReference type="NCBI Taxonomy" id="33038"/>
    <lineage>
        <taxon>Bacteria</taxon>
        <taxon>Bacillati</taxon>
        <taxon>Bacillota</taxon>
        <taxon>Clostridia</taxon>
        <taxon>Lachnospirales</taxon>
        <taxon>Lachnospiraceae</taxon>
        <taxon>Mediterraneibacter</taxon>
    </lineage>
</organism>
<comment type="caution">
    <text evidence="2">The sequence shown here is derived from an EMBL/GenBank/DDBJ whole genome shotgun (WGS) entry which is preliminary data.</text>
</comment>
<proteinExistence type="predicted"/>
<evidence type="ECO:0000256" key="1">
    <source>
        <dbReference type="SAM" id="SignalP"/>
    </source>
</evidence>
<dbReference type="RefSeq" id="WP_173867450.1">
    <property type="nucleotide sequence ID" value="NZ_JAAIQY010000012.1"/>
</dbReference>
<reference evidence="2" key="1">
    <citation type="submission" date="2021-10" db="EMBL/GenBank/DDBJ databases">
        <title>Collection of gut derived symbiotic bacterial strains cultured from healthy donors.</title>
        <authorList>
            <person name="Lin H."/>
            <person name="Littmann E."/>
            <person name="Claire K."/>
            <person name="Pamer E."/>
        </authorList>
    </citation>
    <scope>NUCLEOTIDE SEQUENCE</scope>
    <source>
        <strain evidence="2">MSK.23.18</strain>
    </source>
</reference>
<sequence>MRIRKKVLSVFCAAMLLGTITSVTVPQVQASEEQTKKVDGSYLTMQESASGTSQNEDAKGQYIMLGECSITKAGRNRIYVYSGTTANKTVNFVSTIVYVDQYMEEYDAWGQIYAWSKDVENDYFVSTAKYITVEPGYYYRVRAEHFAGMEYPYDSTYSFTDGIMIK</sequence>
<dbReference type="EMBL" id="JAJBOM010000012">
    <property type="protein sequence ID" value="MCB5619435.1"/>
    <property type="molecule type" value="Genomic_DNA"/>
</dbReference>
<name>A0AAJ1B5H2_MEDGN</name>
<feature type="chain" id="PRO_5042598175" evidence="1">
    <location>
        <begin position="31"/>
        <end position="166"/>
    </location>
</feature>
<accession>A0AAJ1B5H2</accession>